<evidence type="ECO:0000313" key="2">
    <source>
        <dbReference type="Proteomes" id="UP000251584"/>
    </source>
</evidence>
<dbReference type="AlphaFoldDB" id="A0A2X2WIP5"/>
<sequence length="67" mass="7393">MITPRTLITSQMTGSMKRWDDRFGKPRLTWHGMEQRYKTALANLGLNPVGTFQGGAVINSAGDIIQG</sequence>
<dbReference type="EMBL" id="UAVY01000009">
    <property type="protein sequence ID" value="SQB40284.1"/>
    <property type="molecule type" value="Genomic_DNA"/>
</dbReference>
<protein>
    <submittedName>
        <fullName evidence="1">Uncharacterized protein</fullName>
    </submittedName>
</protein>
<accession>A0A2X2WIP5</accession>
<name>A0A2X2WIP5_CITKO</name>
<organism evidence="1 2">
    <name type="scientific">Citrobacter koseri</name>
    <name type="common">Citrobacter diversus</name>
    <dbReference type="NCBI Taxonomy" id="545"/>
    <lineage>
        <taxon>Bacteria</taxon>
        <taxon>Pseudomonadati</taxon>
        <taxon>Pseudomonadota</taxon>
        <taxon>Gammaproteobacteria</taxon>
        <taxon>Enterobacterales</taxon>
        <taxon>Enterobacteriaceae</taxon>
        <taxon>Citrobacter</taxon>
    </lineage>
</organism>
<evidence type="ECO:0000313" key="1">
    <source>
        <dbReference type="EMBL" id="SQB40284.1"/>
    </source>
</evidence>
<reference evidence="1 2" key="1">
    <citation type="submission" date="2018-06" db="EMBL/GenBank/DDBJ databases">
        <authorList>
            <consortium name="Pathogen Informatics"/>
            <person name="Doyle S."/>
        </authorList>
    </citation>
    <scope>NUCLEOTIDE SEQUENCE [LARGE SCALE GENOMIC DNA]</scope>
    <source>
        <strain evidence="1 2">NCTC10786</strain>
    </source>
</reference>
<proteinExistence type="predicted"/>
<gene>
    <name evidence="1" type="ORF">NCTC10786_05382</name>
</gene>
<dbReference type="Proteomes" id="UP000251584">
    <property type="component" value="Unassembled WGS sequence"/>
</dbReference>